<keyword evidence="4" id="KW-0347">Helicase</keyword>
<keyword evidence="1" id="KW-0547">Nucleotide-binding</keyword>
<sequence>MDALKTEDGTYLRIVDYKSGSKDFKLSDVFYGLQIQLITYWMLYGKTVK</sequence>
<dbReference type="GO" id="GO:0003677">
    <property type="term" value="F:DNA binding"/>
    <property type="evidence" value="ECO:0007669"/>
    <property type="project" value="UniProtKB-KW"/>
</dbReference>
<keyword evidence="3" id="KW-0378">Hydrolase</keyword>
<organism evidence="9 10">
    <name type="scientific">Acetivibrio straminisolvens JCM 21531</name>
    <dbReference type="NCBI Taxonomy" id="1294263"/>
    <lineage>
        <taxon>Bacteria</taxon>
        <taxon>Bacillati</taxon>
        <taxon>Bacillota</taxon>
        <taxon>Clostridia</taxon>
        <taxon>Eubacteriales</taxon>
        <taxon>Oscillospiraceae</taxon>
        <taxon>Acetivibrio</taxon>
    </lineage>
</organism>
<dbReference type="STRING" id="1294263.JCM21531_4369"/>
<comment type="caution">
    <text evidence="9">The sequence shown here is derived from an EMBL/GenBank/DDBJ whole genome shotgun (WGS) entry which is preliminary data.</text>
</comment>
<reference evidence="9" key="1">
    <citation type="journal article" date="2014" name="Genome Announc.">
        <title>Draft Genome Sequence of Clostridium straminisolvens Strain JCM 21531T, Isolated from a Cellulose-Degrading Bacterial Community.</title>
        <authorList>
            <person name="Yuki M."/>
            <person name="Oshima K."/>
            <person name="Suda W."/>
            <person name="Sakamoto M."/>
            <person name="Kitamura K."/>
            <person name="Iida T."/>
            <person name="Hattori M."/>
            <person name="Ohkuma M."/>
        </authorList>
    </citation>
    <scope>NUCLEOTIDE SEQUENCE [LARGE SCALE GENOMIC DNA]</scope>
    <source>
        <strain evidence="9">JCM 21531</strain>
    </source>
</reference>
<keyword evidence="2" id="KW-0227">DNA damage</keyword>
<keyword evidence="5" id="KW-0067">ATP-binding</keyword>
<dbReference type="Pfam" id="PF12705">
    <property type="entry name" value="PDDEXK_1"/>
    <property type="match status" value="1"/>
</dbReference>
<evidence type="ECO:0000256" key="7">
    <source>
        <dbReference type="ARBA" id="ARBA00023204"/>
    </source>
</evidence>
<evidence type="ECO:0000259" key="8">
    <source>
        <dbReference type="Pfam" id="PF12705"/>
    </source>
</evidence>
<evidence type="ECO:0000256" key="1">
    <source>
        <dbReference type="ARBA" id="ARBA00022741"/>
    </source>
</evidence>
<evidence type="ECO:0000256" key="2">
    <source>
        <dbReference type="ARBA" id="ARBA00022763"/>
    </source>
</evidence>
<feature type="domain" description="PD-(D/E)XK endonuclease-like" evidence="8">
    <location>
        <begin position="2"/>
        <end position="47"/>
    </location>
</feature>
<protein>
    <submittedName>
        <fullName evidence="9">ATP-dependent nuclease</fullName>
    </submittedName>
</protein>
<keyword evidence="6" id="KW-0238">DNA-binding</keyword>
<keyword evidence="7" id="KW-0234">DNA repair</keyword>
<evidence type="ECO:0000313" key="10">
    <source>
        <dbReference type="Proteomes" id="UP000019109"/>
    </source>
</evidence>
<evidence type="ECO:0000313" key="9">
    <source>
        <dbReference type="EMBL" id="GAE90734.1"/>
    </source>
</evidence>
<dbReference type="Proteomes" id="UP000019109">
    <property type="component" value="Unassembled WGS sequence"/>
</dbReference>
<evidence type="ECO:0000256" key="4">
    <source>
        <dbReference type="ARBA" id="ARBA00022806"/>
    </source>
</evidence>
<dbReference type="GO" id="GO:0004386">
    <property type="term" value="F:helicase activity"/>
    <property type="evidence" value="ECO:0007669"/>
    <property type="project" value="UniProtKB-KW"/>
</dbReference>
<evidence type="ECO:0000256" key="6">
    <source>
        <dbReference type="ARBA" id="ARBA00023125"/>
    </source>
</evidence>
<dbReference type="GO" id="GO:0005524">
    <property type="term" value="F:ATP binding"/>
    <property type="evidence" value="ECO:0007669"/>
    <property type="project" value="UniProtKB-KW"/>
</dbReference>
<dbReference type="GO" id="GO:0006281">
    <property type="term" value="P:DNA repair"/>
    <property type="evidence" value="ECO:0007669"/>
    <property type="project" value="UniProtKB-KW"/>
</dbReference>
<evidence type="ECO:0000256" key="3">
    <source>
        <dbReference type="ARBA" id="ARBA00022801"/>
    </source>
</evidence>
<gene>
    <name evidence="9" type="ORF">JCM21531_4369</name>
</gene>
<keyword evidence="10" id="KW-1185">Reference proteome</keyword>
<dbReference type="AlphaFoldDB" id="W4VDA3"/>
<proteinExistence type="predicted"/>
<accession>W4VDA3</accession>
<name>W4VDA3_9FIRM</name>
<dbReference type="GO" id="GO:0016787">
    <property type="term" value="F:hydrolase activity"/>
    <property type="evidence" value="ECO:0007669"/>
    <property type="project" value="UniProtKB-KW"/>
</dbReference>
<dbReference type="InterPro" id="IPR038726">
    <property type="entry name" value="PDDEXK_AddAB-type"/>
</dbReference>
<evidence type="ECO:0000256" key="5">
    <source>
        <dbReference type="ARBA" id="ARBA00022840"/>
    </source>
</evidence>
<dbReference type="EMBL" id="BAVR01000088">
    <property type="protein sequence ID" value="GAE90734.1"/>
    <property type="molecule type" value="Genomic_DNA"/>
</dbReference>